<evidence type="ECO:0000256" key="2">
    <source>
        <dbReference type="ARBA" id="ARBA00009279"/>
    </source>
</evidence>
<dbReference type="GO" id="GO:0042742">
    <property type="term" value="P:defense response to bacterium"/>
    <property type="evidence" value="ECO:0007669"/>
    <property type="project" value="TreeGrafter"/>
</dbReference>
<evidence type="ECO:0000256" key="4">
    <source>
        <dbReference type="SAM" id="MobiDB-lite"/>
    </source>
</evidence>
<proteinExistence type="inferred from homology"/>
<evidence type="ECO:0000256" key="3">
    <source>
        <dbReference type="ARBA" id="ARBA00023136"/>
    </source>
</evidence>
<dbReference type="GO" id="GO:0005546">
    <property type="term" value="F:phosphatidylinositol-4,5-bisphosphate binding"/>
    <property type="evidence" value="ECO:0007669"/>
    <property type="project" value="TreeGrafter"/>
</dbReference>
<accession>A0AA40HGY9</accession>
<dbReference type="GO" id="GO:0070269">
    <property type="term" value="P:pyroptotic inflammatory response"/>
    <property type="evidence" value="ECO:0007669"/>
    <property type="project" value="TreeGrafter"/>
</dbReference>
<comment type="similarity">
    <text evidence="2">Belongs to the gasdermin family.</text>
</comment>
<feature type="domain" description="Gasdermin pore forming" evidence="5">
    <location>
        <begin position="210"/>
        <end position="286"/>
    </location>
</feature>
<evidence type="ECO:0000313" key="6">
    <source>
        <dbReference type="EMBL" id="KAK1330953.1"/>
    </source>
</evidence>
<dbReference type="InterPro" id="IPR040460">
    <property type="entry name" value="Gasdermin_pore"/>
</dbReference>
<feature type="domain" description="Gasdermin pore forming" evidence="5">
    <location>
        <begin position="62"/>
        <end position="122"/>
    </location>
</feature>
<reference evidence="6" key="1">
    <citation type="submission" date="2023-06" db="EMBL/GenBank/DDBJ databases">
        <title>Reference genome for the Northern bat (Eptesicus nilssonii), a most northern bat species.</title>
        <authorList>
            <person name="Laine V.N."/>
            <person name="Pulliainen A.T."/>
            <person name="Lilley T.M."/>
        </authorList>
    </citation>
    <scope>NUCLEOTIDE SEQUENCE</scope>
    <source>
        <strain evidence="6">BLF_Eptnil</strain>
        <tissue evidence="6">Kidney</tissue>
    </source>
</reference>
<dbReference type="EMBL" id="JAULJE010000020">
    <property type="protein sequence ID" value="KAK1330953.1"/>
    <property type="molecule type" value="Genomic_DNA"/>
</dbReference>
<dbReference type="AlphaFoldDB" id="A0AA40HGY9"/>
<dbReference type="GO" id="GO:0001786">
    <property type="term" value="F:phosphatidylserine binding"/>
    <property type="evidence" value="ECO:0007669"/>
    <property type="project" value="TreeGrafter"/>
</dbReference>
<sequence length="486" mass="53639">MQPPGLSPGGGVPWELPGTCKSAVSFLRHSGQELRRDLTEGSEWRGFYTTSISGPGTMPSVFKTITRSVVQELDAAGDMIEVRSVLDADKFHFFCLVMGTNTRHFYRTDLTLEDILESDEDEGQCDELNSGLPGPAQSNTQSSPSHSAVAVIMITPSCSLEIMTKWLVSRTHQGLEGARRGVCSTPCLHTWLFLGFSGFEEPQGKEAEEKTTHFVLSMRTRGEDLNLVTETLETTKKERNPDERACSLAFLGLPSLPKKHQRAVTIPPKLVLGYRVKQLVFPNVGRVNEDGGSSCLGKSLNLEDLRNMKEKVQDTVRGLQDLTEEEREDVLSYLTKCLTTDEELKDLDERVRGPRKNSGREREKAKCRQQTHCRQSAPVGLVLTSHLLATGVSSPDLGELQMEGPAGPLLSSLFNAAGILVESCAEAILEFLEALKELSEEEELMAETLKKGTLPLLKDQVESILEQNWGEQPCDVGCDLETLYAL</sequence>
<organism evidence="6 7">
    <name type="scientific">Cnephaeus nilssonii</name>
    <name type="common">Northern bat</name>
    <name type="synonym">Eptesicus nilssonii</name>
    <dbReference type="NCBI Taxonomy" id="3371016"/>
    <lineage>
        <taxon>Eukaryota</taxon>
        <taxon>Metazoa</taxon>
        <taxon>Chordata</taxon>
        <taxon>Craniata</taxon>
        <taxon>Vertebrata</taxon>
        <taxon>Euteleostomi</taxon>
        <taxon>Mammalia</taxon>
        <taxon>Eutheria</taxon>
        <taxon>Laurasiatheria</taxon>
        <taxon>Chiroptera</taxon>
        <taxon>Yangochiroptera</taxon>
        <taxon>Vespertilionidae</taxon>
        <taxon>Cnephaeus</taxon>
    </lineage>
</organism>
<gene>
    <name evidence="6" type="ORF">QTO34_008895</name>
</gene>
<evidence type="ECO:0000259" key="5">
    <source>
        <dbReference type="Pfam" id="PF04598"/>
    </source>
</evidence>
<dbReference type="GO" id="GO:0070273">
    <property type="term" value="F:phosphatidylinositol-4-phosphate binding"/>
    <property type="evidence" value="ECO:0007669"/>
    <property type="project" value="TreeGrafter"/>
</dbReference>
<dbReference type="GO" id="GO:0012505">
    <property type="term" value="C:endomembrane system"/>
    <property type="evidence" value="ECO:0007669"/>
    <property type="project" value="UniProtKB-SubCell"/>
</dbReference>
<feature type="compositionally biased region" description="Polar residues" evidence="4">
    <location>
        <begin position="136"/>
        <end position="145"/>
    </location>
</feature>
<dbReference type="Pfam" id="PF04598">
    <property type="entry name" value="Gasdermin"/>
    <property type="match status" value="2"/>
</dbReference>
<evidence type="ECO:0000313" key="7">
    <source>
        <dbReference type="Proteomes" id="UP001177744"/>
    </source>
</evidence>
<dbReference type="PANTHER" id="PTHR16399:SF20">
    <property type="entry name" value="GASDERMIN-B"/>
    <property type="match status" value="1"/>
</dbReference>
<keyword evidence="7" id="KW-1185">Reference proteome</keyword>
<comment type="caution">
    <text evidence="6">The sequence shown here is derived from an EMBL/GenBank/DDBJ whole genome shotgun (WGS) entry which is preliminary data.</text>
</comment>
<comment type="subcellular location">
    <subcellularLocation>
        <location evidence="1">Endomembrane system</location>
    </subcellularLocation>
</comment>
<keyword evidence="3" id="KW-0472">Membrane</keyword>
<protein>
    <recommendedName>
        <fullName evidence="5">Gasdermin pore forming domain-containing protein</fullName>
    </recommendedName>
</protein>
<dbReference type="InterPro" id="IPR007677">
    <property type="entry name" value="Gasdermin"/>
</dbReference>
<dbReference type="Proteomes" id="UP001177744">
    <property type="component" value="Unassembled WGS sequence"/>
</dbReference>
<feature type="region of interest" description="Disordered" evidence="4">
    <location>
        <begin position="122"/>
        <end position="145"/>
    </location>
</feature>
<name>A0AA40HGY9_CNENI</name>
<dbReference type="PANTHER" id="PTHR16399">
    <property type="entry name" value="GASDERMIN"/>
    <property type="match status" value="1"/>
</dbReference>
<evidence type="ECO:0000256" key="1">
    <source>
        <dbReference type="ARBA" id="ARBA00004308"/>
    </source>
</evidence>